<keyword evidence="7" id="KW-1185">Reference proteome</keyword>
<dbReference type="InterPro" id="IPR036322">
    <property type="entry name" value="WD40_repeat_dom_sf"/>
</dbReference>
<evidence type="ECO:0000256" key="1">
    <source>
        <dbReference type="ARBA" id="ARBA00022574"/>
    </source>
</evidence>
<dbReference type="Gene3D" id="2.130.10.10">
    <property type="entry name" value="YVTN repeat-like/Quinoprotein amine dehydrogenase"/>
    <property type="match status" value="4"/>
</dbReference>
<feature type="domain" description="NACHT" evidence="5">
    <location>
        <begin position="430"/>
        <end position="579"/>
    </location>
</feature>
<evidence type="ECO:0000313" key="7">
    <source>
        <dbReference type="Proteomes" id="UP000039046"/>
    </source>
</evidence>
<organism evidence="6 7">
    <name type="scientific">[Torrubiella] hemipterigena</name>
    <dbReference type="NCBI Taxonomy" id="1531966"/>
    <lineage>
        <taxon>Eukaryota</taxon>
        <taxon>Fungi</taxon>
        <taxon>Dikarya</taxon>
        <taxon>Ascomycota</taxon>
        <taxon>Pezizomycotina</taxon>
        <taxon>Sordariomycetes</taxon>
        <taxon>Hypocreomycetidae</taxon>
        <taxon>Hypocreales</taxon>
        <taxon>Clavicipitaceae</taxon>
        <taxon>Clavicipitaceae incertae sedis</taxon>
        <taxon>'Torrubiella' clade</taxon>
    </lineage>
</organism>
<dbReference type="InterPro" id="IPR056884">
    <property type="entry name" value="NPHP3-like_N"/>
</dbReference>
<dbReference type="InterPro" id="IPR007111">
    <property type="entry name" value="NACHT_NTPase"/>
</dbReference>
<dbReference type="InterPro" id="IPR035994">
    <property type="entry name" value="Nucleoside_phosphorylase_sf"/>
</dbReference>
<dbReference type="SUPFAM" id="SSF52540">
    <property type="entry name" value="P-loop containing nucleoside triphosphate hydrolases"/>
    <property type="match status" value="1"/>
</dbReference>
<gene>
    <name evidence="6" type="ORF">VHEMI03137</name>
</gene>
<evidence type="ECO:0000256" key="3">
    <source>
        <dbReference type="PROSITE-ProRule" id="PRU00221"/>
    </source>
</evidence>
<feature type="compositionally biased region" description="Acidic residues" evidence="4">
    <location>
        <begin position="214"/>
        <end position="232"/>
    </location>
</feature>
<feature type="repeat" description="WD" evidence="3">
    <location>
        <begin position="1151"/>
        <end position="1192"/>
    </location>
</feature>
<feature type="region of interest" description="Disordered" evidence="4">
    <location>
        <begin position="203"/>
        <end position="232"/>
    </location>
</feature>
<dbReference type="STRING" id="1531966.A0A0A1TCK1"/>
<feature type="repeat" description="WD" evidence="3">
    <location>
        <begin position="1277"/>
        <end position="1318"/>
    </location>
</feature>
<dbReference type="InterPro" id="IPR015943">
    <property type="entry name" value="WD40/YVTN_repeat-like_dom_sf"/>
</dbReference>
<feature type="repeat" description="WD" evidence="3">
    <location>
        <begin position="1025"/>
        <end position="1066"/>
    </location>
</feature>
<feature type="repeat" description="WD" evidence="3">
    <location>
        <begin position="1319"/>
        <end position="1360"/>
    </location>
</feature>
<dbReference type="PANTHER" id="PTHR19879">
    <property type="entry name" value="TRANSCRIPTION INITIATION FACTOR TFIID"/>
    <property type="match status" value="1"/>
</dbReference>
<dbReference type="EMBL" id="CDHN01000001">
    <property type="protein sequence ID" value="CEJ83109.1"/>
    <property type="molecule type" value="Genomic_DNA"/>
</dbReference>
<dbReference type="GO" id="GO:0009116">
    <property type="term" value="P:nucleoside metabolic process"/>
    <property type="evidence" value="ECO:0007669"/>
    <property type="project" value="InterPro"/>
</dbReference>
<keyword evidence="1 3" id="KW-0853">WD repeat</keyword>
<feature type="repeat" description="WD" evidence="3">
    <location>
        <begin position="1109"/>
        <end position="1150"/>
    </location>
</feature>
<dbReference type="InterPro" id="IPR027417">
    <property type="entry name" value="P-loop_NTPase"/>
</dbReference>
<evidence type="ECO:0000259" key="5">
    <source>
        <dbReference type="PROSITE" id="PS50837"/>
    </source>
</evidence>
<proteinExistence type="predicted"/>
<feature type="repeat" description="WD" evidence="3">
    <location>
        <begin position="1067"/>
        <end position="1108"/>
    </location>
</feature>
<keyword evidence="2" id="KW-0677">Repeat</keyword>
<name>A0A0A1TCK1_9HYPO</name>
<evidence type="ECO:0000256" key="2">
    <source>
        <dbReference type="ARBA" id="ARBA00022737"/>
    </source>
</evidence>
<accession>A0A0A1TCK1</accession>
<feature type="repeat" description="WD" evidence="3">
    <location>
        <begin position="1193"/>
        <end position="1234"/>
    </location>
</feature>
<dbReference type="GO" id="GO:0003824">
    <property type="term" value="F:catalytic activity"/>
    <property type="evidence" value="ECO:0007669"/>
    <property type="project" value="InterPro"/>
</dbReference>
<dbReference type="PRINTS" id="PR00320">
    <property type="entry name" value="GPROTEINBRPT"/>
</dbReference>
<dbReference type="SUPFAM" id="SSF53167">
    <property type="entry name" value="Purine and uridine phosphorylases"/>
    <property type="match status" value="1"/>
</dbReference>
<dbReference type="Proteomes" id="UP000039046">
    <property type="component" value="Unassembled WGS sequence"/>
</dbReference>
<dbReference type="PROSITE" id="PS50294">
    <property type="entry name" value="WD_REPEATS_REGION"/>
    <property type="match status" value="9"/>
</dbReference>
<dbReference type="SUPFAM" id="SSF50978">
    <property type="entry name" value="WD40 repeat-like"/>
    <property type="match status" value="2"/>
</dbReference>
<dbReference type="InterPro" id="IPR001680">
    <property type="entry name" value="WD40_rpt"/>
</dbReference>
<dbReference type="InterPro" id="IPR020472">
    <property type="entry name" value="WD40_PAC1"/>
</dbReference>
<feature type="repeat" description="WD" evidence="3">
    <location>
        <begin position="1235"/>
        <end position="1276"/>
    </location>
</feature>
<evidence type="ECO:0000313" key="6">
    <source>
        <dbReference type="EMBL" id="CEJ83109.1"/>
    </source>
</evidence>
<protein>
    <recommendedName>
        <fullName evidence="5">NACHT domain-containing protein</fullName>
    </recommendedName>
</protein>
<dbReference type="PROSITE" id="PS50837">
    <property type="entry name" value="NACHT"/>
    <property type="match status" value="1"/>
</dbReference>
<dbReference type="OrthoDB" id="4937779at2759"/>
<dbReference type="PROSITE" id="PS50082">
    <property type="entry name" value="WD_REPEATS_2"/>
    <property type="match status" value="9"/>
</dbReference>
<sequence>MSTGTSSESRVHNDYTIGWVCALPKEQVASKAMLDKVHPPLPKPATDPNTYTLGSIGQHNVVIACLPKGRYGNNMAAATAAQMVRTYPSLRVGLMVGIAGGVPPKVRLGDVVVGIPKDEFPGVVQLDLGRVTDGGVFKRTGSLDNPPSSLLTAVGDLEVAHEMEGPRIPEYLEQLAERWPKLAQKYTKSASLEDVLFKASYSHAGQPVPNNAGGDEDEDEVEEEYDDDGDEDDCRFCDKTKTVKRKPRDMRIHYGLIASGNQVIKSAEHRDKLKRDLGGGLLCIEMEAAGIISFPCLVIRGICDYADSHKNKRWQEHAAAVAAAYAKELLGHLQPSDVEREKTMNVIFDEVRKNTQHIESMAANVKEDLRSFHTTILNGQQRMVLDRLPIAEGASFDSHAEEHNQTCLENTRIELLRQIQAWVEDPCAESIFWLNGMAGTGKSTISRTVAQSFADRGHLGASFFFKRGEADRGSLAKFFTTIAADLAVREPATASHIKEALDADPSTPMKNAREQFDKLFLQPLSRSITEARKDSPTVIVVDALDECERDENIRLMIHLFSRNTTRQSGQIKVFLTSRPELPLRLGFKAIEGTYQGIVLHEMPEPVVERDIFTFLEHELAEIRDEYNSSVSQDRQLATGWPSLSDIQCLAKMAVPLFIFAATVCRFVSDRRCGVPDEKLKEILDFQSNNGLQLEQLDATYMPVLNKMITGLSDTQREKVLQQFRKVVGPIIILASPLPTSALAQLLNISRQTIDVKLDMLHSVLSVPVSTLSPVRLLHLSFRDFLVDPNKSEINPFWINEKQTHSDMAGNCLRILSECLKQDICEIKAPGTPRSAISSQRIDTYLPPGVQYACLYWVHHVEKADTFIADGTKPHEFLILHFLHWIEALALIGRATESLSLIKTLQSRLMSESSIELSHFLDDATRFLRTNMPIINTTILQIYSSLIIFTPKASKIRTVFEDRATWIHLKPKVGRNWSQYIQTLEGHTGGVQSVAFSHDSMLIASASNDKTIRLWRADTGECIQTLEGHSDWVWSVVFSHDSILIASASDDKTVRLWRTDLGECIQTLEGHIDGVRSVAFSYDSMLIASASHDKTIRLWRADTGECIQTLEGHSDWVQSVAFSHDSMLLASASSDETIRLWRADSGECIQILEGHGSEIRSVAFSHDSMLIVSASDDKTIRLWCTDSGECIQMLEGHGDWVQSVAFSHDSMLIASASDDKTIRLWHTDSGEYIQTLEGHSNWVQSVAFSHDSMLIASASDDGTVRLWRTDSGECIQTLEGHSNWVQSVAFSHDSMLIASASDDGTVRLWRTDSGECIQTLEGHINGVQSVAFSHDSMLIASASDDGTVRLWHTDSGECIQAVNLGITSYFLSFKPNTLLLLTDVGAIAIYRIGPISTSTHSYSKVISTNPSGYGINRDRSWVTWNGDNLLWLPVEVRPTCSAVSGRTIVIGCASGRVYIIGFSPNDPTTCLQ</sequence>
<dbReference type="Gene3D" id="3.40.50.1580">
    <property type="entry name" value="Nucleoside phosphorylase domain"/>
    <property type="match status" value="1"/>
</dbReference>
<dbReference type="Pfam" id="PF24883">
    <property type="entry name" value="NPHP3_N"/>
    <property type="match status" value="1"/>
</dbReference>
<dbReference type="SMART" id="SM00320">
    <property type="entry name" value="WD40"/>
    <property type="match status" value="9"/>
</dbReference>
<evidence type="ECO:0000256" key="4">
    <source>
        <dbReference type="SAM" id="MobiDB-lite"/>
    </source>
</evidence>
<feature type="repeat" description="WD" evidence="3">
    <location>
        <begin position="983"/>
        <end position="1024"/>
    </location>
</feature>
<dbReference type="Pfam" id="PF00400">
    <property type="entry name" value="WD40"/>
    <property type="match status" value="9"/>
</dbReference>
<dbReference type="CDD" id="cd00200">
    <property type="entry name" value="WD40"/>
    <property type="match status" value="2"/>
</dbReference>
<dbReference type="Gene3D" id="3.40.50.300">
    <property type="entry name" value="P-loop containing nucleotide triphosphate hydrolases"/>
    <property type="match status" value="1"/>
</dbReference>
<dbReference type="PANTHER" id="PTHR19879:SF9">
    <property type="entry name" value="TRANSCRIPTION INITIATION FACTOR TFIID SUBUNIT 5"/>
    <property type="match status" value="1"/>
</dbReference>
<reference evidence="6 7" key="1">
    <citation type="journal article" date="2015" name="Genome Announc.">
        <title>Draft Genome Sequence and Gene Annotation of the Entomopathogenic Fungus Verticillium hemipterigenum.</title>
        <authorList>
            <person name="Horn F."/>
            <person name="Habel A."/>
            <person name="Scharf D.H."/>
            <person name="Dworschak J."/>
            <person name="Brakhage A.A."/>
            <person name="Guthke R."/>
            <person name="Hertweck C."/>
            <person name="Linde J."/>
        </authorList>
    </citation>
    <scope>NUCLEOTIDE SEQUENCE [LARGE SCALE GENOMIC DNA]</scope>
</reference>